<dbReference type="PIRSF" id="PIRSF003230">
    <property type="entry name" value="YbgC"/>
    <property type="match status" value="1"/>
</dbReference>
<dbReference type="Proteomes" id="UP001501411">
    <property type="component" value="Unassembled WGS sequence"/>
</dbReference>
<dbReference type="RefSeq" id="WP_345231600.1">
    <property type="nucleotide sequence ID" value="NZ_BAABIQ010000031.1"/>
</dbReference>
<dbReference type="PANTHER" id="PTHR31793">
    <property type="entry name" value="4-HYDROXYBENZOYL-COA THIOESTERASE FAMILY MEMBER"/>
    <property type="match status" value="1"/>
</dbReference>
<evidence type="ECO:0000313" key="3">
    <source>
        <dbReference type="EMBL" id="GAA4791823.1"/>
    </source>
</evidence>
<keyword evidence="4" id="KW-1185">Reference proteome</keyword>
<name>A0ABP9B7K3_9SPHI</name>
<organism evidence="3 4">
    <name type="scientific">Olivibacter ginsenosidimutans</name>
    <dbReference type="NCBI Taxonomy" id="1176537"/>
    <lineage>
        <taxon>Bacteria</taxon>
        <taxon>Pseudomonadati</taxon>
        <taxon>Bacteroidota</taxon>
        <taxon>Sphingobacteriia</taxon>
        <taxon>Sphingobacteriales</taxon>
        <taxon>Sphingobacteriaceae</taxon>
        <taxon>Olivibacter</taxon>
    </lineage>
</organism>
<dbReference type="Gene3D" id="3.10.129.10">
    <property type="entry name" value="Hotdog Thioesterase"/>
    <property type="match status" value="1"/>
</dbReference>
<dbReference type="InterPro" id="IPR050563">
    <property type="entry name" value="4-hydroxybenzoyl-CoA_TE"/>
</dbReference>
<dbReference type="EMBL" id="BAABIQ010000031">
    <property type="protein sequence ID" value="GAA4791823.1"/>
    <property type="molecule type" value="Genomic_DNA"/>
</dbReference>
<reference evidence="4" key="1">
    <citation type="journal article" date="2019" name="Int. J. Syst. Evol. Microbiol.">
        <title>The Global Catalogue of Microorganisms (GCM) 10K type strain sequencing project: providing services to taxonomists for standard genome sequencing and annotation.</title>
        <authorList>
            <consortium name="The Broad Institute Genomics Platform"/>
            <consortium name="The Broad Institute Genome Sequencing Center for Infectious Disease"/>
            <person name="Wu L."/>
            <person name="Ma J."/>
        </authorList>
    </citation>
    <scope>NUCLEOTIDE SEQUENCE [LARGE SCALE GENOMIC DNA]</scope>
    <source>
        <strain evidence="4">JCM 18200</strain>
    </source>
</reference>
<proteinExistence type="inferred from homology"/>
<dbReference type="InterPro" id="IPR006684">
    <property type="entry name" value="YbgC/YbaW"/>
</dbReference>
<dbReference type="PANTHER" id="PTHR31793:SF27">
    <property type="entry name" value="NOVEL THIOESTERASE SUPERFAMILY DOMAIN AND SAPOSIN A-TYPE DOMAIN CONTAINING PROTEIN (0610012H03RIK)"/>
    <property type="match status" value="1"/>
</dbReference>
<sequence length="138" mass="16380">MFTFETQIRVRYGETDQMGYVYYGNYASYYEVARVEMLRSLGTSYKAMEEGRIMLPVLELKSNYIKPARYDELITIKVSIPVKPTIRIKFEYELFNEQQELINIGETTLVFINMDKNKPCLPPKDFLNRLAPYFEEKE</sequence>
<dbReference type="InterPro" id="IPR029069">
    <property type="entry name" value="HotDog_dom_sf"/>
</dbReference>
<dbReference type="CDD" id="cd00586">
    <property type="entry name" value="4HBT"/>
    <property type="match status" value="1"/>
</dbReference>
<dbReference type="SUPFAM" id="SSF54637">
    <property type="entry name" value="Thioesterase/thiol ester dehydrase-isomerase"/>
    <property type="match status" value="1"/>
</dbReference>
<evidence type="ECO:0000256" key="2">
    <source>
        <dbReference type="ARBA" id="ARBA00022801"/>
    </source>
</evidence>
<evidence type="ECO:0000313" key="4">
    <source>
        <dbReference type="Proteomes" id="UP001501411"/>
    </source>
</evidence>
<evidence type="ECO:0000256" key="1">
    <source>
        <dbReference type="ARBA" id="ARBA00005953"/>
    </source>
</evidence>
<dbReference type="NCBIfam" id="TIGR00051">
    <property type="entry name" value="YbgC/FadM family acyl-CoA thioesterase"/>
    <property type="match status" value="1"/>
</dbReference>
<accession>A0ABP9B7K3</accession>
<gene>
    <name evidence="3" type="ORF">GCM10023231_19700</name>
</gene>
<dbReference type="Pfam" id="PF13279">
    <property type="entry name" value="4HBT_2"/>
    <property type="match status" value="1"/>
</dbReference>
<keyword evidence="2" id="KW-0378">Hydrolase</keyword>
<protein>
    <submittedName>
        <fullName evidence="3">Thioesterase family protein</fullName>
    </submittedName>
</protein>
<comment type="similarity">
    <text evidence="1">Belongs to the 4-hydroxybenzoyl-CoA thioesterase family.</text>
</comment>
<comment type="caution">
    <text evidence="3">The sequence shown here is derived from an EMBL/GenBank/DDBJ whole genome shotgun (WGS) entry which is preliminary data.</text>
</comment>